<feature type="domain" description="Pop1 N-terminal" evidence="4">
    <location>
        <begin position="16"/>
        <end position="83"/>
    </location>
</feature>
<evidence type="ECO:0000259" key="5">
    <source>
        <dbReference type="Pfam" id="PF08170"/>
    </source>
</evidence>
<comment type="subcellular location">
    <subcellularLocation>
        <location evidence="1">Nucleus</location>
    </subcellularLocation>
</comment>
<keyword evidence="8" id="KW-1185">Reference proteome</keyword>
<dbReference type="PANTHER" id="PTHR22731">
    <property type="entry name" value="RIBONUCLEASES P/MRP PROTEIN SUBUNIT POP1"/>
    <property type="match status" value="1"/>
</dbReference>
<dbReference type="InterPro" id="IPR009723">
    <property type="entry name" value="Pop1_N"/>
</dbReference>
<dbReference type="Proteomes" id="UP000007148">
    <property type="component" value="Unassembled WGS sequence"/>
</dbReference>
<organism evidence="7 8">
    <name type="scientific">Serendipita indica (strain DSM 11827)</name>
    <name type="common">Root endophyte fungus</name>
    <name type="synonym">Piriformospora indica</name>
    <dbReference type="NCBI Taxonomy" id="1109443"/>
    <lineage>
        <taxon>Eukaryota</taxon>
        <taxon>Fungi</taxon>
        <taxon>Dikarya</taxon>
        <taxon>Basidiomycota</taxon>
        <taxon>Agaricomycotina</taxon>
        <taxon>Agaricomycetes</taxon>
        <taxon>Sebacinales</taxon>
        <taxon>Serendipitaceae</taxon>
        <taxon>Serendipita</taxon>
    </lineage>
</organism>
<accession>G4T912</accession>
<name>G4T912_SERID</name>
<dbReference type="InParanoid" id="G4T912"/>
<dbReference type="Pfam" id="PF08170">
    <property type="entry name" value="POPLD"/>
    <property type="match status" value="1"/>
</dbReference>
<dbReference type="HOGENOM" id="CLU_007205_2_0_1"/>
<evidence type="ECO:0000313" key="7">
    <source>
        <dbReference type="EMBL" id="CCA67821.1"/>
    </source>
</evidence>
<comment type="caution">
    <text evidence="7">The sequence shown here is derived from an EMBL/GenBank/DDBJ whole genome shotgun (WGS) entry which is preliminary data.</text>
</comment>
<dbReference type="eggNOG" id="KOG3322">
    <property type="taxonomic scope" value="Eukaryota"/>
</dbReference>
<dbReference type="InterPro" id="IPR055079">
    <property type="entry name" value="POP1_C"/>
</dbReference>
<dbReference type="OrthoDB" id="442863at2759"/>
<dbReference type="AlphaFoldDB" id="G4T912"/>
<evidence type="ECO:0000256" key="3">
    <source>
        <dbReference type="ARBA" id="ARBA00023242"/>
    </source>
</evidence>
<feature type="domain" description="POP1 C-terminal" evidence="6">
    <location>
        <begin position="675"/>
        <end position="738"/>
    </location>
</feature>
<proteinExistence type="predicted"/>
<dbReference type="OMA" id="KALSPMC"/>
<evidence type="ECO:0008006" key="9">
    <source>
        <dbReference type="Google" id="ProtNLM"/>
    </source>
</evidence>
<dbReference type="Pfam" id="PF06978">
    <property type="entry name" value="POP1_N"/>
    <property type="match status" value="2"/>
</dbReference>
<dbReference type="FunCoup" id="G4T912">
    <property type="interactions" value="415"/>
</dbReference>
<dbReference type="PANTHER" id="PTHR22731:SF3">
    <property type="entry name" value="RIBONUCLEASES P_MRP PROTEIN SUBUNIT POP1"/>
    <property type="match status" value="1"/>
</dbReference>
<feature type="domain" description="POPLD" evidence="5">
    <location>
        <begin position="456"/>
        <end position="547"/>
    </location>
</feature>
<dbReference type="InterPro" id="IPR039182">
    <property type="entry name" value="Pop1"/>
</dbReference>
<gene>
    <name evidence="7" type="ORF">PIIN_01645</name>
</gene>
<dbReference type="GO" id="GO:0005655">
    <property type="term" value="C:nucleolar ribonuclease P complex"/>
    <property type="evidence" value="ECO:0007669"/>
    <property type="project" value="InterPro"/>
</dbReference>
<dbReference type="STRING" id="1109443.G4T912"/>
<keyword evidence="2" id="KW-0819">tRNA processing</keyword>
<dbReference type="GO" id="GO:0000172">
    <property type="term" value="C:ribonuclease MRP complex"/>
    <property type="evidence" value="ECO:0007669"/>
    <property type="project" value="InterPro"/>
</dbReference>
<evidence type="ECO:0000256" key="1">
    <source>
        <dbReference type="ARBA" id="ARBA00004123"/>
    </source>
</evidence>
<dbReference type="InterPro" id="IPR012590">
    <property type="entry name" value="POPLD_dom"/>
</dbReference>
<keyword evidence="3" id="KW-0539">Nucleus</keyword>
<dbReference type="Pfam" id="PF22770">
    <property type="entry name" value="POP1_C"/>
    <property type="match status" value="1"/>
</dbReference>
<evidence type="ECO:0000259" key="4">
    <source>
        <dbReference type="Pfam" id="PF06978"/>
    </source>
</evidence>
<dbReference type="EMBL" id="CAFZ01000020">
    <property type="protein sequence ID" value="CCA67821.1"/>
    <property type="molecule type" value="Genomic_DNA"/>
</dbReference>
<evidence type="ECO:0000313" key="8">
    <source>
        <dbReference type="Proteomes" id="UP000007148"/>
    </source>
</evidence>
<protein>
    <recommendedName>
        <fullName evidence="9">POP1-domain-containing protein</fullName>
    </recommendedName>
</protein>
<evidence type="ECO:0000256" key="2">
    <source>
        <dbReference type="ARBA" id="ARBA00022694"/>
    </source>
</evidence>
<reference evidence="7 8" key="1">
    <citation type="journal article" date="2011" name="PLoS Pathog.">
        <title>Endophytic Life Strategies Decoded by Genome and Transcriptome Analyses of the Mutualistic Root Symbiont Piriformospora indica.</title>
        <authorList>
            <person name="Zuccaro A."/>
            <person name="Lahrmann U."/>
            <person name="Guldener U."/>
            <person name="Langen G."/>
            <person name="Pfiffi S."/>
            <person name="Biedenkopf D."/>
            <person name="Wong P."/>
            <person name="Samans B."/>
            <person name="Grimm C."/>
            <person name="Basiewicz M."/>
            <person name="Murat C."/>
            <person name="Martin F."/>
            <person name="Kogel K.H."/>
        </authorList>
    </citation>
    <scope>NUCLEOTIDE SEQUENCE [LARGE SCALE GENOMIC DNA]</scope>
    <source>
        <strain evidence="7 8">DSM 11827</strain>
    </source>
</reference>
<dbReference type="GO" id="GO:0001682">
    <property type="term" value="P:tRNA 5'-leader removal"/>
    <property type="evidence" value="ECO:0007669"/>
    <property type="project" value="InterPro"/>
</dbReference>
<feature type="domain" description="Pop1 N-terminal" evidence="4">
    <location>
        <begin position="90"/>
        <end position="166"/>
    </location>
</feature>
<sequence length="739" mass="81965">MIALKPLPASLDVVKFAQARAFEIDAMERTMRTTKDAASSRAWQSLPRHLRRRAASHNIRRVPARLRERARKEMDPVKKKRLNALIAKAGKSKHQTRSEKFQARQLNKRWLETHIWHAKRMKMENKWGYRLSLHPTEKAFRPSHRAAVHGCILHDSSYIGTLEIKASQEILKRLIYKVCNPQGISAAAARYTNGSRACSTELYESSKYPLGFIAPAKILWMPLEDKTASQQPQGTKVQDIGSGQRTLWIRIHPSAYDMASKNVTNTVMEILESERKAGNPSVSVEIADLRSHLVSFDLVGPKSSQVIHGAFGLDGTQKAAIKKQFWSALGKLVTPASCPRDLVAGLQVHDPRLKFPPKNTSVKEGENNLPMDIFTINPSASLASSSLWSEPVRSRLAKPTFKKKDLDERRAKQLIPGTPLTPLRQDDRIPIILVQGSNEVSPAPGVNQNSASAVHGWTLLAPQGWGMALLSSLVFTGTRVGGLREVKSQWFESGLPYFPDDFSGTILGTDNQRSVGKEAEAKWSRTPPAKRTSFTTLGTRSPFQPDWNVVCGLVQPVERSEGFEPTQRMEEDQVDPWLLHGQGTHEIVLELVGVVDPATTMIQLLDAARQSRGLTPLTTDPQVLYCSGLVLVKITMQGRGIPSDMSMIYDVSDKELESWENGVSERTFQGPAPADEIIGYVTTGRPSLVRGCGMGIGAVALSRVVRSMSRVSHKTLQGHLVKIREAHGEVYWPALLDVI</sequence>
<evidence type="ECO:0000259" key="6">
    <source>
        <dbReference type="Pfam" id="PF22770"/>
    </source>
</evidence>